<name>A0A919RPY4_9ACTN</name>
<organism evidence="1 2">
    <name type="scientific">Sinosporangium siamense</name>
    <dbReference type="NCBI Taxonomy" id="1367973"/>
    <lineage>
        <taxon>Bacteria</taxon>
        <taxon>Bacillati</taxon>
        <taxon>Actinomycetota</taxon>
        <taxon>Actinomycetes</taxon>
        <taxon>Streptosporangiales</taxon>
        <taxon>Streptosporangiaceae</taxon>
        <taxon>Sinosporangium</taxon>
    </lineage>
</organism>
<reference evidence="1" key="1">
    <citation type="submission" date="2021-01" db="EMBL/GenBank/DDBJ databases">
        <title>Whole genome shotgun sequence of Sinosporangium siamense NBRC 109515.</title>
        <authorList>
            <person name="Komaki H."/>
            <person name="Tamura T."/>
        </authorList>
    </citation>
    <scope>NUCLEOTIDE SEQUENCE</scope>
    <source>
        <strain evidence="1">NBRC 109515</strain>
    </source>
</reference>
<keyword evidence="2" id="KW-1185">Reference proteome</keyword>
<dbReference type="EMBL" id="BOOW01000063">
    <property type="protein sequence ID" value="GII97583.1"/>
    <property type="molecule type" value="Genomic_DNA"/>
</dbReference>
<evidence type="ECO:0000313" key="1">
    <source>
        <dbReference type="EMBL" id="GII97583.1"/>
    </source>
</evidence>
<dbReference type="RefSeq" id="WP_204034188.1">
    <property type="nucleotide sequence ID" value="NZ_BOOW01000063.1"/>
</dbReference>
<accession>A0A919RPY4</accession>
<dbReference type="AlphaFoldDB" id="A0A919RPY4"/>
<comment type="caution">
    <text evidence="1">The sequence shown here is derived from an EMBL/GenBank/DDBJ whole genome shotgun (WGS) entry which is preliminary data.</text>
</comment>
<sequence>MSEGRSSGGREVFSTAGLYVGSTGASATCHIYGDKPPLLSMGARGLSWLVGVRGGVSAGPADIDGAVRFASELASAAWGFELELRRYRRDLTM</sequence>
<gene>
    <name evidence="1" type="ORF">Ssi02_78140</name>
</gene>
<protein>
    <submittedName>
        <fullName evidence="1">Uncharacterized protein</fullName>
    </submittedName>
</protein>
<evidence type="ECO:0000313" key="2">
    <source>
        <dbReference type="Proteomes" id="UP000606172"/>
    </source>
</evidence>
<dbReference type="Proteomes" id="UP000606172">
    <property type="component" value="Unassembled WGS sequence"/>
</dbReference>
<proteinExistence type="predicted"/>